<keyword evidence="3" id="KW-0238">DNA-binding</keyword>
<dbReference type="Gene3D" id="1.10.443.10">
    <property type="entry name" value="Intergrase catalytic core"/>
    <property type="match status" value="1"/>
</dbReference>
<organism evidence="6 7">
    <name type="scientific">Yersinia proxima</name>
    <dbReference type="NCBI Taxonomy" id="2890316"/>
    <lineage>
        <taxon>Bacteria</taxon>
        <taxon>Pseudomonadati</taxon>
        <taxon>Pseudomonadota</taxon>
        <taxon>Gammaproteobacteria</taxon>
        <taxon>Enterobacterales</taxon>
        <taxon>Yersiniaceae</taxon>
        <taxon>Yersinia</taxon>
    </lineage>
</organism>
<evidence type="ECO:0000256" key="3">
    <source>
        <dbReference type="ARBA" id="ARBA00023125"/>
    </source>
</evidence>
<reference evidence="6 7" key="1">
    <citation type="journal article" date="2024" name="Infect. Genet. Evol.">
        <title>Characteristics and comparative genome analysis of Yersinia enterocolitica and related species associated with human infections in Switzerland 2019-2023.</title>
        <authorList>
            <person name="Stevens M.J.A."/>
            <person name="Horlbog J.A."/>
            <person name="Diethelm A."/>
            <person name="Stephan R."/>
            <person name="Nuesch-Inderbinen M."/>
        </authorList>
    </citation>
    <scope>NUCLEOTIDE SEQUENCE [LARGE SCALE GENOMIC DNA]</scope>
    <source>
        <strain evidence="6 7">N20-0302</strain>
    </source>
</reference>
<evidence type="ECO:0000256" key="4">
    <source>
        <dbReference type="ARBA" id="ARBA00023172"/>
    </source>
</evidence>
<comment type="caution">
    <text evidence="6">The sequence shown here is derived from an EMBL/GenBank/DDBJ whole genome shotgun (WGS) entry which is preliminary data.</text>
</comment>
<evidence type="ECO:0000256" key="2">
    <source>
        <dbReference type="ARBA" id="ARBA00022908"/>
    </source>
</evidence>
<comment type="similarity">
    <text evidence="1">Belongs to the 'phage' integrase family.</text>
</comment>
<dbReference type="InterPro" id="IPR050090">
    <property type="entry name" value="Tyrosine_recombinase_XerCD"/>
</dbReference>
<feature type="domain" description="Tyr recombinase" evidence="5">
    <location>
        <begin position="357"/>
        <end position="545"/>
    </location>
</feature>
<evidence type="ECO:0000256" key="1">
    <source>
        <dbReference type="ARBA" id="ARBA00008857"/>
    </source>
</evidence>
<sequence length="550" mass="63630">MMGYINFCSLPYTFRRNGTFYLYFRLPDNRFFKSSLACTEIKRARFLTSRLMFFISLLKLGRIENSQLQTIVRKMRQLTQNDIDDYLLEVQTEIYEEARRTKFEAREESTSGCKPIPVDLAKGFSEFAGEHLDDTLYNGAKPFSNDHITDYFSAQFDVTGMENQLTEASVQYDYFLKQWQDARTAFFSRNLKDYDDIVQSLKPPTLNVPIYITAPMADGSNSENQLTLVEAWNDFVAFTSQKKKWTLKTQKDNEANFEFIKFALGAETRVVSITKRNIIDMLDIAESLPQRNKGKYRNMSFQECLDTDIPEEDLISSRSVNGYLKVCQSFFSGYLTREVDVLTSSPTTNVRYPAKSQSYGSYSRKEMAKLVTHFLSLSGWEKWVFLLLSYTGARRGEIAKLNAEDIKFDDDSQRYFIYIKESKTEAGIRSIPLHRKLVDWGFLGFVESRKTKSQINDLFPEIGYVNRISKTFIQIRDRLKIPPVSFKGNRRVVHSLRHTFITNAQSKVGNVNLIQQVVGHEHSKIGQTQVYTTTFELSALLSVVDSIEWI</sequence>
<accession>A0ABW9EY68</accession>
<proteinExistence type="inferred from homology"/>
<evidence type="ECO:0000259" key="5">
    <source>
        <dbReference type="PROSITE" id="PS51898"/>
    </source>
</evidence>
<dbReference type="PROSITE" id="PS51898">
    <property type="entry name" value="TYR_RECOMBINASE"/>
    <property type="match status" value="1"/>
</dbReference>
<gene>
    <name evidence="6" type="ORF">WFP14_10410</name>
</gene>
<dbReference type="PANTHER" id="PTHR30349">
    <property type="entry name" value="PHAGE INTEGRASE-RELATED"/>
    <property type="match status" value="1"/>
</dbReference>
<keyword evidence="7" id="KW-1185">Reference proteome</keyword>
<dbReference type="PANTHER" id="PTHR30349:SF41">
    <property type="entry name" value="INTEGRASE_RECOMBINASE PROTEIN MJ0367-RELATED"/>
    <property type="match status" value="1"/>
</dbReference>
<dbReference type="EMBL" id="JBBEST010000003">
    <property type="protein sequence ID" value="MFM1346971.1"/>
    <property type="molecule type" value="Genomic_DNA"/>
</dbReference>
<keyword evidence="2" id="KW-0229">DNA integration</keyword>
<dbReference type="GeneID" id="45571170"/>
<dbReference type="Proteomes" id="UP001629523">
    <property type="component" value="Unassembled WGS sequence"/>
</dbReference>
<dbReference type="SUPFAM" id="SSF56349">
    <property type="entry name" value="DNA breaking-rejoining enzymes"/>
    <property type="match status" value="1"/>
</dbReference>
<name>A0ABW9EY68_9GAMM</name>
<dbReference type="RefSeq" id="WP_235427276.1">
    <property type="nucleotide sequence ID" value="NZ_JBBEST010000003.1"/>
</dbReference>
<evidence type="ECO:0000313" key="6">
    <source>
        <dbReference type="EMBL" id="MFM1346971.1"/>
    </source>
</evidence>
<keyword evidence="4" id="KW-0233">DNA recombination</keyword>
<evidence type="ECO:0000313" key="7">
    <source>
        <dbReference type="Proteomes" id="UP001629523"/>
    </source>
</evidence>
<dbReference type="Pfam" id="PF00589">
    <property type="entry name" value="Phage_integrase"/>
    <property type="match status" value="1"/>
</dbReference>
<protein>
    <submittedName>
        <fullName evidence="6">Tyrosine-type recombinase/integrase</fullName>
    </submittedName>
</protein>
<dbReference type="InterPro" id="IPR011010">
    <property type="entry name" value="DNA_brk_join_enz"/>
</dbReference>
<dbReference type="InterPro" id="IPR002104">
    <property type="entry name" value="Integrase_catalytic"/>
</dbReference>
<dbReference type="InterPro" id="IPR013762">
    <property type="entry name" value="Integrase-like_cat_sf"/>
</dbReference>